<dbReference type="InterPro" id="IPR006311">
    <property type="entry name" value="TAT_signal"/>
</dbReference>
<dbReference type="InterPro" id="IPR051224">
    <property type="entry name" value="NiCoT_RcnA"/>
</dbReference>
<organism evidence="15 16">
    <name type="scientific">Ancylobacter rudongensis</name>
    <dbReference type="NCBI Taxonomy" id="177413"/>
    <lineage>
        <taxon>Bacteria</taxon>
        <taxon>Pseudomonadati</taxon>
        <taxon>Pseudomonadota</taxon>
        <taxon>Alphaproteobacteria</taxon>
        <taxon>Hyphomicrobiales</taxon>
        <taxon>Xanthobacteraceae</taxon>
        <taxon>Ancylobacter</taxon>
    </lineage>
</organism>
<evidence type="ECO:0000256" key="5">
    <source>
        <dbReference type="ARBA" id="ARBA00022475"/>
    </source>
</evidence>
<dbReference type="GO" id="GO:0006824">
    <property type="term" value="P:cobalt ion transport"/>
    <property type="evidence" value="ECO:0007669"/>
    <property type="project" value="UniProtKB-KW"/>
</dbReference>
<comment type="subcellular location">
    <subcellularLocation>
        <location evidence="2 13">Cell membrane</location>
        <topology evidence="2 13">Multi-pass membrane protein</topology>
    </subcellularLocation>
</comment>
<keyword evidence="14" id="KW-0732">Signal</keyword>
<keyword evidence="10" id="KW-0921">Nickel transport</keyword>
<dbReference type="InterPro" id="IPR011541">
    <property type="entry name" value="Ni/Co_transpt_high_affinity"/>
</dbReference>
<gene>
    <name evidence="15" type="ORF">SAMN05660859_3339</name>
</gene>
<feature type="transmembrane region" description="Helical" evidence="13">
    <location>
        <begin position="214"/>
        <end position="238"/>
    </location>
</feature>
<accession>A0A1G4TZX5</accession>
<keyword evidence="3" id="KW-0171">Cobalt transport</keyword>
<dbReference type="Pfam" id="PF03824">
    <property type="entry name" value="NicO"/>
    <property type="match status" value="2"/>
</dbReference>
<keyword evidence="12" id="KW-0170">Cobalt</keyword>
<evidence type="ECO:0000256" key="9">
    <source>
        <dbReference type="ARBA" id="ARBA00023065"/>
    </source>
</evidence>
<evidence type="ECO:0000256" key="13">
    <source>
        <dbReference type="RuleBase" id="RU362101"/>
    </source>
</evidence>
<feature type="signal peptide" evidence="14">
    <location>
        <begin position="1"/>
        <end position="26"/>
    </location>
</feature>
<name>A0A1G4TZX5_9HYPH</name>
<dbReference type="GO" id="GO:0046583">
    <property type="term" value="F:monoatomic cation efflux transmembrane transporter activity"/>
    <property type="evidence" value="ECO:0007669"/>
    <property type="project" value="TreeGrafter"/>
</dbReference>
<keyword evidence="6" id="KW-0533">Nickel</keyword>
<comment type="function">
    <text evidence="1">Efflux system for nickel and cobalt.</text>
</comment>
<feature type="transmembrane region" description="Helical" evidence="13">
    <location>
        <begin position="36"/>
        <end position="58"/>
    </location>
</feature>
<comment type="similarity">
    <text evidence="13">Belongs to the NiCoT transporter (TC 2.A.52) family.</text>
</comment>
<keyword evidence="11 13" id="KW-0472">Membrane</keyword>
<dbReference type="PANTHER" id="PTHR40659">
    <property type="entry name" value="NICKEL/COBALT EFFLUX SYSTEM RCNA"/>
    <property type="match status" value="1"/>
</dbReference>
<dbReference type="RefSeq" id="WP_091441791.1">
    <property type="nucleotide sequence ID" value="NZ_FMTP01000005.1"/>
</dbReference>
<sequence>MLVSRRLALAALTVAAGALLLHPALAQSPFGVGAPAAPASGGLAGFILAKQAEFYRLLTSAVRASKQDGHAVFLLGGISFAYGVFHAAGPGHGKAVISSYLLANEATLKRGVGLAFASALAQALTAILVAGLLAAVIGTTAATMSRAVSFIELAAYGLIVLIGLRLAWLKGRALRAAWRGTPAHIHGPDCGCGDGHAHMPVPDDLPRSNGWREWWGAVMSVGLRPCSGAILVLVFALAQGIFWVGAASALLMGVGTALTVSAIAALAVFAKHAAVRLAASRSGPAAAVALRGVEFLAALMLVAFGLALLFGFMATERLTLG</sequence>
<keyword evidence="16" id="KW-1185">Reference proteome</keyword>
<feature type="chain" id="PRO_5011483018" description="Nickel/cobalt efflux system" evidence="14">
    <location>
        <begin position="27"/>
        <end position="321"/>
    </location>
</feature>
<dbReference type="PROSITE" id="PS51318">
    <property type="entry name" value="TAT"/>
    <property type="match status" value="1"/>
</dbReference>
<keyword evidence="8 13" id="KW-1133">Transmembrane helix</keyword>
<evidence type="ECO:0000256" key="2">
    <source>
        <dbReference type="ARBA" id="ARBA00004651"/>
    </source>
</evidence>
<dbReference type="GO" id="GO:0010045">
    <property type="term" value="P:response to nickel cation"/>
    <property type="evidence" value="ECO:0007669"/>
    <property type="project" value="TreeGrafter"/>
</dbReference>
<evidence type="ECO:0000256" key="14">
    <source>
        <dbReference type="SAM" id="SignalP"/>
    </source>
</evidence>
<evidence type="ECO:0000313" key="15">
    <source>
        <dbReference type="EMBL" id="SCW86900.1"/>
    </source>
</evidence>
<dbReference type="AlphaFoldDB" id="A0A1G4TZX5"/>
<protein>
    <recommendedName>
        <fullName evidence="13">Nickel/cobalt efflux system</fullName>
    </recommendedName>
</protein>
<evidence type="ECO:0000256" key="11">
    <source>
        <dbReference type="ARBA" id="ARBA00023136"/>
    </source>
</evidence>
<proteinExistence type="inferred from homology"/>
<evidence type="ECO:0000313" key="16">
    <source>
        <dbReference type="Proteomes" id="UP000198889"/>
    </source>
</evidence>
<feature type="transmembrane region" description="Helical" evidence="13">
    <location>
        <begin position="250"/>
        <end position="275"/>
    </location>
</feature>
<dbReference type="PANTHER" id="PTHR40659:SF1">
    <property type="entry name" value="NICKEL_COBALT EFFLUX SYSTEM RCNA"/>
    <property type="match status" value="1"/>
</dbReference>
<dbReference type="GO" id="GO:0005886">
    <property type="term" value="C:plasma membrane"/>
    <property type="evidence" value="ECO:0007669"/>
    <property type="project" value="UniProtKB-SubCell"/>
</dbReference>
<evidence type="ECO:0000256" key="7">
    <source>
        <dbReference type="ARBA" id="ARBA00022692"/>
    </source>
</evidence>
<dbReference type="STRING" id="177413.SAMN05660859_3339"/>
<evidence type="ECO:0000256" key="1">
    <source>
        <dbReference type="ARBA" id="ARBA00002510"/>
    </source>
</evidence>
<reference evidence="16" key="1">
    <citation type="submission" date="2016-10" db="EMBL/GenBank/DDBJ databases">
        <authorList>
            <person name="Varghese N."/>
            <person name="Submissions S."/>
        </authorList>
    </citation>
    <scope>NUCLEOTIDE SEQUENCE [LARGE SCALE GENOMIC DNA]</scope>
    <source>
        <strain evidence="16">CGMCC 1.1761</strain>
    </source>
</reference>
<feature type="transmembrane region" description="Helical" evidence="13">
    <location>
        <begin position="70"/>
        <end position="91"/>
    </location>
</feature>
<dbReference type="GO" id="GO:0032025">
    <property type="term" value="P:response to cobalt ion"/>
    <property type="evidence" value="ECO:0007669"/>
    <property type="project" value="TreeGrafter"/>
</dbReference>
<evidence type="ECO:0000256" key="6">
    <source>
        <dbReference type="ARBA" id="ARBA00022596"/>
    </source>
</evidence>
<feature type="transmembrane region" description="Helical" evidence="13">
    <location>
        <begin position="147"/>
        <end position="168"/>
    </location>
</feature>
<keyword evidence="4 13" id="KW-0813">Transport</keyword>
<keyword evidence="7 13" id="KW-0812">Transmembrane</keyword>
<dbReference type="GO" id="GO:0015099">
    <property type="term" value="F:nickel cation transmembrane transporter activity"/>
    <property type="evidence" value="ECO:0007669"/>
    <property type="project" value="UniProtKB-UniRule"/>
</dbReference>
<evidence type="ECO:0000256" key="8">
    <source>
        <dbReference type="ARBA" id="ARBA00022989"/>
    </source>
</evidence>
<dbReference type="EMBL" id="FMTP01000005">
    <property type="protein sequence ID" value="SCW86900.1"/>
    <property type="molecule type" value="Genomic_DNA"/>
</dbReference>
<keyword evidence="9" id="KW-0406">Ion transport</keyword>
<keyword evidence="5" id="KW-1003">Cell membrane</keyword>
<evidence type="ECO:0000256" key="4">
    <source>
        <dbReference type="ARBA" id="ARBA00022448"/>
    </source>
</evidence>
<dbReference type="Proteomes" id="UP000198889">
    <property type="component" value="Unassembled WGS sequence"/>
</dbReference>
<evidence type="ECO:0000256" key="12">
    <source>
        <dbReference type="ARBA" id="ARBA00023285"/>
    </source>
</evidence>
<feature type="transmembrane region" description="Helical" evidence="13">
    <location>
        <begin position="295"/>
        <end position="315"/>
    </location>
</feature>
<evidence type="ECO:0000256" key="3">
    <source>
        <dbReference type="ARBA" id="ARBA00022426"/>
    </source>
</evidence>
<feature type="transmembrane region" description="Helical" evidence="13">
    <location>
        <begin position="111"/>
        <end position="135"/>
    </location>
</feature>
<evidence type="ECO:0000256" key="10">
    <source>
        <dbReference type="ARBA" id="ARBA00023112"/>
    </source>
</evidence>